<protein>
    <submittedName>
        <fullName evidence="2">Uncharacterized protein</fullName>
    </submittedName>
</protein>
<feature type="compositionally biased region" description="Basic and acidic residues" evidence="1">
    <location>
        <begin position="226"/>
        <end position="245"/>
    </location>
</feature>
<feature type="region of interest" description="Disordered" evidence="1">
    <location>
        <begin position="285"/>
        <end position="419"/>
    </location>
</feature>
<name>A0A5N4ELQ2_CAMDR</name>
<dbReference type="EMBL" id="JWIN03000001">
    <property type="protein sequence ID" value="KAB1284089.1"/>
    <property type="molecule type" value="Genomic_DNA"/>
</dbReference>
<sequence length="605" mass="64132">MVSDRAVHCPTGQPLVMGVTSSRSGARGGCRAFSLVGKPRSNTQLSQGSRRFCNCSRCLRERLCLGACRGAPAYARGRRGQAEGQGRVTRDSLSAAHPHLAGEHGGQGRTFSTDAAEIQGPSQCHPSPEAGAGWRRGPKPALCIWVRFRVRPSENVMVSCSGVYLVQILRIWKKTTTSDGASERACPDSLHEIRAGDHVEISWELLQHQSRSPLFGCESGRQCVEEGTLRHSRQETQGRSTDKRSLGGTALEKQPGSRAAASQPRLARPWSAALLLPVVPPRPRAPRLLSARDPSSAPMTGKGLPPAESPHLTQRESNPAWRKGAESTFQTCDGLSSPRRSTSESARRPTLTEGSAPSGPATACGGRPPPPAPSRATKRTSVKSCPLSGKPSPLLGGAHTRASATGPHEPGGSAVVPQRSRAPVSLLGPSGKPAMSRPGAGLEPALLLHAAWARAKAPGCPAGRGHLWNKKPDSSVLLARRHLRGEAECQRTPAPTQRNSSGLRAVSGSLRNPVQTAAHKTAFRLFHSEGVSSSEAGQHLDADEAFELCPVASLPRKFKTKTKCKRAIQRGGRVAGTEEPLPHSLSPWAGPGSPGHKPRSCILSH</sequence>
<organism evidence="2 3">
    <name type="scientific">Camelus dromedarius</name>
    <name type="common">Dromedary</name>
    <name type="synonym">Arabian camel</name>
    <dbReference type="NCBI Taxonomy" id="9838"/>
    <lineage>
        <taxon>Eukaryota</taxon>
        <taxon>Metazoa</taxon>
        <taxon>Chordata</taxon>
        <taxon>Craniata</taxon>
        <taxon>Vertebrata</taxon>
        <taxon>Euteleostomi</taxon>
        <taxon>Mammalia</taxon>
        <taxon>Eutheria</taxon>
        <taxon>Laurasiatheria</taxon>
        <taxon>Artiodactyla</taxon>
        <taxon>Tylopoda</taxon>
        <taxon>Camelidae</taxon>
        <taxon>Camelus</taxon>
    </lineage>
</organism>
<dbReference type="Proteomes" id="UP000299084">
    <property type="component" value="Unassembled WGS sequence"/>
</dbReference>
<reference evidence="2 3" key="1">
    <citation type="journal article" date="2019" name="Mol. Ecol. Resour.">
        <title>Improving Illumina assemblies with Hi-C and long reads: an example with the North African dromedary.</title>
        <authorList>
            <person name="Elbers J.P."/>
            <person name="Rogers M.F."/>
            <person name="Perelman P.L."/>
            <person name="Proskuryakova A.A."/>
            <person name="Serdyukova N.A."/>
            <person name="Johnson W.E."/>
            <person name="Horin P."/>
            <person name="Corander J."/>
            <person name="Murphy D."/>
            <person name="Burger P.A."/>
        </authorList>
    </citation>
    <scope>NUCLEOTIDE SEQUENCE [LARGE SCALE GENOMIC DNA]</scope>
    <source>
        <strain evidence="2">Drom800</strain>
        <tissue evidence="2">Blood</tissue>
    </source>
</reference>
<dbReference type="AlphaFoldDB" id="A0A5N4ELQ2"/>
<evidence type="ECO:0000256" key="1">
    <source>
        <dbReference type="SAM" id="MobiDB-lite"/>
    </source>
</evidence>
<feature type="region of interest" description="Disordered" evidence="1">
    <location>
        <begin position="226"/>
        <end position="266"/>
    </location>
</feature>
<feature type="region of interest" description="Disordered" evidence="1">
    <location>
        <begin position="569"/>
        <end position="605"/>
    </location>
</feature>
<gene>
    <name evidence="2" type="ORF">Cadr_000000105</name>
</gene>
<evidence type="ECO:0000313" key="2">
    <source>
        <dbReference type="EMBL" id="KAB1284089.1"/>
    </source>
</evidence>
<accession>A0A5N4ELQ2</accession>
<proteinExistence type="predicted"/>
<comment type="caution">
    <text evidence="2">The sequence shown here is derived from an EMBL/GenBank/DDBJ whole genome shotgun (WGS) entry which is preliminary data.</text>
</comment>
<evidence type="ECO:0000313" key="3">
    <source>
        <dbReference type="Proteomes" id="UP000299084"/>
    </source>
</evidence>
<keyword evidence="3" id="KW-1185">Reference proteome</keyword>
<feature type="compositionally biased region" description="Polar residues" evidence="1">
    <location>
        <begin position="327"/>
        <end position="340"/>
    </location>
</feature>